<dbReference type="Proteomes" id="UP000250572">
    <property type="component" value="Unassembled WGS sequence"/>
</dbReference>
<dbReference type="FunFam" id="3.30.160.60:FF:001370">
    <property type="entry name" value="Zinc finger protein"/>
    <property type="match status" value="1"/>
</dbReference>
<feature type="domain" description="C2H2-type" evidence="13">
    <location>
        <begin position="302"/>
        <end position="329"/>
    </location>
</feature>
<feature type="domain" description="C2H2-type" evidence="13">
    <location>
        <begin position="443"/>
        <end position="470"/>
    </location>
</feature>
<dbReference type="FunFam" id="3.30.160.60:FF:000478">
    <property type="entry name" value="Zinc finger protein 133"/>
    <property type="match status" value="1"/>
</dbReference>
<protein>
    <recommendedName>
        <fullName evidence="13">C2H2-type domain-containing protein</fullName>
    </recommendedName>
</protein>
<dbReference type="GO" id="GO:0008270">
    <property type="term" value="F:zinc ion binding"/>
    <property type="evidence" value="ECO:0007669"/>
    <property type="project" value="UniProtKB-KW"/>
</dbReference>
<feature type="domain" description="C2H2-type" evidence="13">
    <location>
        <begin position="211"/>
        <end position="234"/>
    </location>
</feature>
<evidence type="ECO:0000256" key="12">
    <source>
        <dbReference type="SAM" id="MobiDB-lite"/>
    </source>
</evidence>
<evidence type="ECO:0000256" key="10">
    <source>
        <dbReference type="ARBA" id="ARBA00023242"/>
    </source>
</evidence>
<evidence type="ECO:0000313" key="14">
    <source>
        <dbReference type="EMBL" id="PWA20723.1"/>
    </source>
</evidence>
<dbReference type="Pfam" id="PF00096">
    <property type="entry name" value="zf-C2H2"/>
    <property type="match status" value="7"/>
</dbReference>
<feature type="domain" description="C2H2-type" evidence="13">
    <location>
        <begin position="127"/>
        <end position="154"/>
    </location>
</feature>
<dbReference type="FunFam" id="3.30.160.60:FF:001498">
    <property type="entry name" value="Zinc finger protein 404"/>
    <property type="match status" value="1"/>
</dbReference>
<feature type="region of interest" description="Disordered" evidence="12">
    <location>
        <begin position="416"/>
        <end position="440"/>
    </location>
</feature>
<feature type="domain" description="C2H2-type" evidence="13">
    <location>
        <begin position="274"/>
        <end position="301"/>
    </location>
</feature>
<feature type="domain" description="C2H2-type" evidence="13">
    <location>
        <begin position="183"/>
        <end position="210"/>
    </location>
</feature>
<reference evidence="14 15" key="1">
    <citation type="journal article" date="2018" name="G3 (Bethesda)">
        <title>A High-Quality Reference Genome for the Invasive Mosquitofish Gambusia affinis Using a Chicago Library.</title>
        <authorList>
            <person name="Hoffberg S.L."/>
            <person name="Troendle N.J."/>
            <person name="Glenn T.C."/>
            <person name="Mahmud O."/>
            <person name="Louha S."/>
            <person name="Chalopin D."/>
            <person name="Bennetzen J.L."/>
            <person name="Mauricio R."/>
        </authorList>
    </citation>
    <scope>NUCLEOTIDE SEQUENCE [LARGE SCALE GENOMIC DNA]</scope>
    <source>
        <strain evidence="14">NE01/NJP1002.9</strain>
        <tissue evidence="14">Muscle</tissue>
    </source>
</reference>
<feature type="domain" description="C2H2-type" evidence="13">
    <location>
        <begin position="43"/>
        <end position="70"/>
    </location>
</feature>
<feature type="region of interest" description="Disordered" evidence="12">
    <location>
        <begin position="320"/>
        <end position="347"/>
    </location>
</feature>
<name>A0A315VBM1_GAMAF</name>
<dbReference type="GO" id="GO:0006357">
    <property type="term" value="P:regulation of transcription by RNA polymerase II"/>
    <property type="evidence" value="ECO:0007669"/>
    <property type="project" value="UniProtKB-ARBA"/>
</dbReference>
<dbReference type="SUPFAM" id="SSF57667">
    <property type="entry name" value="beta-beta-alpha zinc fingers"/>
    <property type="match status" value="6"/>
</dbReference>
<proteinExistence type="inferred from homology"/>
<evidence type="ECO:0000256" key="9">
    <source>
        <dbReference type="ARBA" id="ARBA00023163"/>
    </source>
</evidence>
<feature type="domain" description="C2H2-type" evidence="13">
    <location>
        <begin position="71"/>
        <end position="98"/>
    </location>
</feature>
<dbReference type="SMART" id="SM00355">
    <property type="entry name" value="ZnF_C2H2"/>
    <property type="match status" value="11"/>
</dbReference>
<keyword evidence="5 11" id="KW-0863">Zinc-finger</keyword>
<dbReference type="EMBL" id="NHOQ01001934">
    <property type="protein sequence ID" value="PWA20723.1"/>
    <property type="molecule type" value="Genomic_DNA"/>
</dbReference>
<evidence type="ECO:0000259" key="13">
    <source>
        <dbReference type="PROSITE" id="PS50157"/>
    </source>
</evidence>
<dbReference type="PROSITE" id="PS00028">
    <property type="entry name" value="ZINC_FINGER_C2H2_1"/>
    <property type="match status" value="10"/>
</dbReference>
<feature type="compositionally biased region" description="Basic and acidic residues" evidence="12">
    <location>
        <begin position="499"/>
        <end position="508"/>
    </location>
</feature>
<dbReference type="AlphaFoldDB" id="A0A315VBM1"/>
<feature type="compositionally biased region" description="Basic and acidic residues" evidence="12">
    <location>
        <begin position="320"/>
        <end position="331"/>
    </location>
</feature>
<keyword evidence="8" id="KW-0238">DNA-binding</keyword>
<keyword evidence="3" id="KW-0479">Metal-binding</keyword>
<feature type="domain" description="C2H2-type" evidence="13">
    <location>
        <begin position="99"/>
        <end position="126"/>
    </location>
</feature>
<evidence type="ECO:0000256" key="5">
    <source>
        <dbReference type="ARBA" id="ARBA00022771"/>
    </source>
</evidence>
<comment type="subcellular location">
    <subcellularLocation>
        <location evidence="1">Nucleus</location>
    </subcellularLocation>
</comment>
<comment type="similarity">
    <text evidence="2">Belongs to the krueppel C2H2-type zinc-finger protein family.</text>
</comment>
<dbReference type="Pfam" id="PF13913">
    <property type="entry name" value="zf-C2HC_2"/>
    <property type="match status" value="1"/>
</dbReference>
<dbReference type="InterPro" id="IPR013087">
    <property type="entry name" value="Znf_C2H2_type"/>
</dbReference>
<keyword evidence="6" id="KW-0862">Zinc</keyword>
<evidence type="ECO:0000256" key="4">
    <source>
        <dbReference type="ARBA" id="ARBA00022737"/>
    </source>
</evidence>
<evidence type="ECO:0000256" key="1">
    <source>
        <dbReference type="ARBA" id="ARBA00004123"/>
    </source>
</evidence>
<dbReference type="Gene3D" id="3.30.160.60">
    <property type="entry name" value="Classic Zinc Finger"/>
    <property type="match status" value="10"/>
</dbReference>
<evidence type="ECO:0000256" key="11">
    <source>
        <dbReference type="PROSITE-ProRule" id="PRU00042"/>
    </source>
</evidence>
<dbReference type="PANTHER" id="PTHR24377">
    <property type="entry name" value="IP01015P-RELATED"/>
    <property type="match status" value="1"/>
</dbReference>
<organism evidence="14 15">
    <name type="scientific">Gambusia affinis</name>
    <name type="common">Western mosquitofish</name>
    <name type="synonym">Heterandria affinis</name>
    <dbReference type="NCBI Taxonomy" id="33528"/>
    <lineage>
        <taxon>Eukaryota</taxon>
        <taxon>Metazoa</taxon>
        <taxon>Chordata</taxon>
        <taxon>Craniata</taxon>
        <taxon>Vertebrata</taxon>
        <taxon>Euteleostomi</taxon>
        <taxon>Actinopterygii</taxon>
        <taxon>Neopterygii</taxon>
        <taxon>Teleostei</taxon>
        <taxon>Neoteleostei</taxon>
        <taxon>Acanthomorphata</taxon>
        <taxon>Ovalentaria</taxon>
        <taxon>Atherinomorphae</taxon>
        <taxon>Cyprinodontiformes</taxon>
        <taxon>Poeciliidae</taxon>
        <taxon>Poeciliinae</taxon>
        <taxon>Gambusia</taxon>
    </lineage>
</organism>
<gene>
    <name evidence="14" type="ORF">CCH79_00019788</name>
</gene>
<keyword evidence="15" id="KW-1185">Reference proteome</keyword>
<dbReference type="FunFam" id="3.30.160.60:FF:000145">
    <property type="entry name" value="Zinc finger protein 574"/>
    <property type="match status" value="1"/>
</dbReference>
<evidence type="ECO:0000256" key="8">
    <source>
        <dbReference type="ARBA" id="ARBA00023125"/>
    </source>
</evidence>
<dbReference type="FunFam" id="3.30.160.60:FF:001289">
    <property type="entry name" value="Zinc finger protein 574"/>
    <property type="match status" value="1"/>
</dbReference>
<dbReference type="Pfam" id="PF13894">
    <property type="entry name" value="zf-C2H2_4"/>
    <property type="match status" value="1"/>
</dbReference>
<evidence type="ECO:0000256" key="2">
    <source>
        <dbReference type="ARBA" id="ARBA00006991"/>
    </source>
</evidence>
<keyword evidence="7" id="KW-0805">Transcription regulation</keyword>
<keyword evidence="10" id="KW-0539">Nucleus</keyword>
<evidence type="ECO:0000313" key="15">
    <source>
        <dbReference type="Proteomes" id="UP000250572"/>
    </source>
</evidence>
<dbReference type="FunFam" id="3.30.160.60:FF:000100">
    <property type="entry name" value="Zinc finger 45-like"/>
    <property type="match status" value="2"/>
</dbReference>
<dbReference type="FunFam" id="3.30.160.60:FF:000671">
    <property type="entry name" value="Zinc finger protein 26"/>
    <property type="match status" value="1"/>
</dbReference>
<dbReference type="InterPro" id="IPR036236">
    <property type="entry name" value="Znf_C2H2_sf"/>
</dbReference>
<dbReference type="GO" id="GO:0003690">
    <property type="term" value="F:double-stranded DNA binding"/>
    <property type="evidence" value="ECO:0007669"/>
    <property type="project" value="UniProtKB-ARBA"/>
</dbReference>
<feature type="region of interest" description="Disordered" evidence="12">
    <location>
        <begin position="499"/>
        <end position="565"/>
    </location>
</feature>
<dbReference type="InterPro" id="IPR050826">
    <property type="entry name" value="Krueppel_C2H2_ZnFinger"/>
</dbReference>
<keyword evidence="4" id="KW-0677">Repeat</keyword>
<comment type="caution">
    <text evidence="14">The sequence shown here is derived from an EMBL/GenBank/DDBJ whole genome shotgun (WGS) entry which is preliminary data.</text>
</comment>
<dbReference type="GO" id="GO:0005634">
    <property type="term" value="C:nucleus"/>
    <property type="evidence" value="ECO:0007669"/>
    <property type="project" value="UniProtKB-SubCell"/>
</dbReference>
<sequence length="586" mass="66540">MMNEVKVEEEEGGDEGPPMPPDPQSFCSTPEPASDQPKPKRRHRCSLCGREFAGPARLADHVATHYGYKPHSCAVCGKRFTKKVNVLVHQRVHTGEKPYSCPDCGVSYAQRGCLRRHLLIHSPEKPFSCSLCGRGFVQRRYLVQHERTHTGEKPFCCSLCPKRFASRSGLSDHLKTHQEQKQHSCSLCGKTFSSASSFRDHVRNHTGRKLHPCSLCGRSFNRPSLLKKHLQKHADGTLEKEDAALRCFLCQEHFSSIKEAKDHERRHHHAATRFSCDICSRSFTRSSRLKDHLRSHTGERPFQCDVCKTRFTVLRALRKHQEIHGRPDRQADTAPPAGPDPPEPVRREKLDGLNKLLLFLKRRLQKNPDELLDGTSAALQVESHSDESLPSLTDPIIPFRTEPEKNLDAQEVSENLRLGPPEPPGPETQTTCRSPAARKKRNHSCSICPKSFLKPCLLREHMRVHIREGRLPDPADKVFWFHMRTGGQKKKTVMMMKEGEGVEEECRPGDPSTSDPVLVPDAVLPAGNHGDQGGNQSEQREEEDVSGLINSDGEEERWEPERHDRLLFRNELNRDRIRTLPEVRGH</sequence>
<evidence type="ECO:0000256" key="6">
    <source>
        <dbReference type="ARBA" id="ARBA00022833"/>
    </source>
</evidence>
<feature type="domain" description="C2H2-type" evidence="13">
    <location>
        <begin position="155"/>
        <end position="182"/>
    </location>
</feature>
<accession>A0A315VBM1</accession>
<keyword evidence="9" id="KW-0804">Transcription</keyword>
<feature type="region of interest" description="Disordered" evidence="12">
    <location>
        <begin position="1"/>
        <end position="42"/>
    </location>
</feature>
<evidence type="ECO:0000256" key="7">
    <source>
        <dbReference type="ARBA" id="ARBA00023015"/>
    </source>
</evidence>
<dbReference type="PROSITE" id="PS50157">
    <property type="entry name" value="ZINC_FINGER_C2H2_2"/>
    <property type="match status" value="10"/>
</dbReference>
<evidence type="ECO:0000256" key="3">
    <source>
        <dbReference type="ARBA" id="ARBA00022723"/>
    </source>
</evidence>